<feature type="domain" description="HTH gntR-type" evidence="4">
    <location>
        <begin position="14"/>
        <end position="84"/>
    </location>
</feature>
<dbReference type="InterPro" id="IPR036388">
    <property type="entry name" value="WH-like_DNA-bd_sf"/>
</dbReference>
<dbReference type="Gene3D" id="1.10.10.10">
    <property type="entry name" value="Winged helix-like DNA-binding domain superfamily/Winged helix DNA-binding domain"/>
    <property type="match status" value="1"/>
</dbReference>
<accession>A0A4V3BA08</accession>
<dbReference type="PANTHER" id="PTHR43537:SF49">
    <property type="entry name" value="TRANSCRIPTIONAL REGULATORY PROTEIN"/>
    <property type="match status" value="1"/>
</dbReference>
<dbReference type="InterPro" id="IPR000524">
    <property type="entry name" value="Tscrpt_reg_HTH_GntR"/>
</dbReference>
<dbReference type="Pfam" id="PF00392">
    <property type="entry name" value="GntR"/>
    <property type="match status" value="1"/>
</dbReference>
<dbReference type="PROSITE" id="PS50949">
    <property type="entry name" value="HTH_GNTR"/>
    <property type="match status" value="1"/>
</dbReference>
<dbReference type="Gene3D" id="1.20.120.530">
    <property type="entry name" value="GntR ligand-binding domain-like"/>
    <property type="match status" value="1"/>
</dbReference>
<dbReference type="OrthoDB" id="7834120at2"/>
<dbReference type="SUPFAM" id="SSF48008">
    <property type="entry name" value="GntR ligand-binding domain-like"/>
    <property type="match status" value="1"/>
</dbReference>
<dbReference type="SUPFAM" id="SSF46785">
    <property type="entry name" value="Winged helix' DNA-binding domain"/>
    <property type="match status" value="1"/>
</dbReference>
<evidence type="ECO:0000313" key="6">
    <source>
        <dbReference type="Proteomes" id="UP000295701"/>
    </source>
</evidence>
<dbReference type="PANTHER" id="PTHR43537">
    <property type="entry name" value="TRANSCRIPTIONAL REGULATOR, GNTR FAMILY"/>
    <property type="match status" value="1"/>
</dbReference>
<keyword evidence="3" id="KW-0804">Transcription</keyword>
<evidence type="ECO:0000259" key="4">
    <source>
        <dbReference type="PROSITE" id="PS50949"/>
    </source>
</evidence>
<dbReference type="Proteomes" id="UP000295701">
    <property type="component" value="Unassembled WGS sequence"/>
</dbReference>
<protein>
    <submittedName>
        <fullName evidence="5">GntR family transcriptional regulator</fullName>
    </submittedName>
</protein>
<dbReference type="InterPro" id="IPR008920">
    <property type="entry name" value="TF_FadR/GntR_C"/>
</dbReference>
<sequence length="238" mass="26544">MTISGKLAPISTSFTLKDHTYGVLRAAILDMNIYDDATDLRLDERSIAMQLGISRTPIREALVRLAQEGLVEIVPRKGAFVKRKSLDEILEMIVTWAALECMAARLAAERATPADLRALRKSAMAHSDEARRGDYEAYGRANIAFHQHILDLSGCSLLRTTADGLFAHMLAVRRRALTEADRAIRSVGDHLEIIDALESRDPDLSARLVREHTMKLHSHIAETWPRLEQAPQEREGSG</sequence>
<keyword evidence="6" id="KW-1185">Reference proteome</keyword>
<proteinExistence type="predicted"/>
<dbReference type="InterPro" id="IPR011711">
    <property type="entry name" value="GntR_C"/>
</dbReference>
<dbReference type="AlphaFoldDB" id="A0A4V3BA08"/>
<evidence type="ECO:0000313" key="5">
    <source>
        <dbReference type="EMBL" id="TDL81159.1"/>
    </source>
</evidence>
<dbReference type="GO" id="GO:0003700">
    <property type="term" value="F:DNA-binding transcription factor activity"/>
    <property type="evidence" value="ECO:0007669"/>
    <property type="project" value="InterPro"/>
</dbReference>
<dbReference type="SMART" id="SM00345">
    <property type="entry name" value="HTH_GNTR"/>
    <property type="match status" value="1"/>
</dbReference>
<evidence type="ECO:0000256" key="3">
    <source>
        <dbReference type="ARBA" id="ARBA00023163"/>
    </source>
</evidence>
<reference evidence="5 6" key="1">
    <citation type="submission" date="2019-03" db="EMBL/GenBank/DDBJ databases">
        <title>Primorskyibacter sp. SS33 isolated from sediments.</title>
        <authorList>
            <person name="Xunke S."/>
        </authorList>
    </citation>
    <scope>NUCLEOTIDE SEQUENCE [LARGE SCALE GENOMIC DNA]</scope>
    <source>
        <strain evidence="5 6">SS33</strain>
    </source>
</reference>
<dbReference type="GO" id="GO:0003677">
    <property type="term" value="F:DNA binding"/>
    <property type="evidence" value="ECO:0007669"/>
    <property type="project" value="UniProtKB-KW"/>
</dbReference>
<gene>
    <name evidence="5" type="ORF">E2L08_07430</name>
</gene>
<dbReference type="RefSeq" id="WP_133396438.1">
    <property type="nucleotide sequence ID" value="NZ_SNAA01000006.1"/>
</dbReference>
<dbReference type="PRINTS" id="PR00035">
    <property type="entry name" value="HTHGNTR"/>
</dbReference>
<dbReference type="InterPro" id="IPR036390">
    <property type="entry name" value="WH_DNA-bd_sf"/>
</dbReference>
<dbReference type="SMART" id="SM00895">
    <property type="entry name" value="FCD"/>
    <property type="match status" value="1"/>
</dbReference>
<evidence type="ECO:0000256" key="1">
    <source>
        <dbReference type="ARBA" id="ARBA00023015"/>
    </source>
</evidence>
<organism evidence="5 6">
    <name type="scientific">Palleronia sediminis</name>
    <dbReference type="NCBI Taxonomy" id="2547833"/>
    <lineage>
        <taxon>Bacteria</taxon>
        <taxon>Pseudomonadati</taxon>
        <taxon>Pseudomonadota</taxon>
        <taxon>Alphaproteobacteria</taxon>
        <taxon>Rhodobacterales</taxon>
        <taxon>Roseobacteraceae</taxon>
        <taxon>Palleronia</taxon>
    </lineage>
</organism>
<keyword evidence="2" id="KW-0238">DNA-binding</keyword>
<dbReference type="Pfam" id="PF07729">
    <property type="entry name" value="FCD"/>
    <property type="match status" value="1"/>
</dbReference>
<dbReference type="EMBL" id="SNAA01000006">
    <property type="protein sequence ID" value="TDL81159.1"/>
    <property type="molecule type" value="Genomic_DNA"/>
</dbReference>
<keyword evidence="1" id="KW-0805">Transcription regulation</keyword>
<name>A0A4V3BA08_9RHOB</name>
<comment type="caution">
    <text evidence="5">The sequence shown here is derived from an EMBL/GenBank/DDBJ whole genome shotgun (WGS) entry which is preliminary data.</text>
</comment>
<dbReference type="CDD" id="cd07377">
    <property type="entry name" value="WHTH_GntR"/>
    <property type="match status" value="1"/>
</dbReference>
<evidence type="ECO:0000256" key="2">
    <source>
        <dbReference type="ARBA" id="ARBA00023125"/>
    </source>
</evidence>